<evidence type="ECO:0000313" key="2">
    <source>
        <dbReference type="Proteomes" id="UP001241377"/>
    </source>
</evidence>
<accession>A0ACC2WA85</accession>
<evidence type="ECO:0000313" key="1">
    <source>
        <dbReference type="EMBL" id="KAJ9108139.1"/>
    </source>
</evidence>
<gene>
    <name evidence="1" type="ORF">QFC19_002606</name>
</gene>
<protein>
    <submittedName>
        <fullName evidence="1">Uncharacterized protein</fullName>
    </submittedName>
</protein>
<proteinExistence type="predicted"/>
<sequence length="1003" mass="110703">MSNDTRKRLNQQAVSTIQLTRSATDSAVQAIVNGADVAAATSAITMPEELPSPGFDTEVEEYEDNGGVLVLYTRPEQTPYRIIYSQTFDIYASWRTDYCALACKWLFAPRKWIADGRDIQDGDTMPGNRAPLDNRNSNVNGVPQGDDMEEIFGEGQASETVKIEDEDERTEWVSPLLKRVPSVGPVQPTYSSTNPSPTFVILYADHRLNLYFSALPSFPSTTSLRSSLNDSASTSPNSAYLKLDVLSCPILTPSVVLYESMENPSASSPKQAPGKTDSSAASSPEQPLLQQQQQQIMQQQQQSNNTPFNQADSMERGTLDSTAADRVTARRNRQILPGQATIFVREEDETMWVGFRSYRPTRVLIPGISTQSIAEPAKRGRSSATGTSVLPELQGTPDARVNLEVLDLLKSVRQRGSQGMPAEVLASMGMMGGGVDVDKMGKSATYANGCVINAAVSQALDAMKTHSSSEDDEGDEEDWIYVLRQGGTSRIVHYKISREDLDVSDAFGLLAPSDKGSKRPDLHSLSRLEWVSKEIDSKTFANTSLALLKNFSGDGATNRTLLRMRSSTGIDTAKIVSLDLNNLEFHEVGPKLNLGLDILDASLNVSLTIGSTPTGGLALFPESIGRANLPTQVIDVAEAFALAIINDVAYEDLLRRHQSILRRLKGPSLDNVLHFVWKILQEHDVSRERKKGGDWLVPFLQLQAAVFRCTMDNRLLTSTMLLHLISTENLFSRSRIEEMENSANGASRPRLSYDVESLWLLLSHMEWYFELVRATIFRSILSDEQESSYLCSAQTTTLDFLLSHPVTLELLQALCKEIRRFALFVCRNSMPSAPYPGSSETALLLDAVSTSQLQSILRDRVEKFGVRLNAWEQVLHQLSFMQQARQNDDEAELISAQLSPARHSAIADTIAVISKNAQLVTSQLHLFETGYQTPDLLAGRDILSKDPLNGHEIPGQLYRQCSLCHGVASLWNYPAVRAYGAESSAAHWMSQWAARCICGGSWV</sequence>
<dbReference type="Proteomes" id="UP001241377">
    <property type="component" value="Unassembled WGS sequence"/>
</dbReference>
<reference evidence="1" key="1">
    <citation type="submission" date="2023-04" db="EMBL/GenBank/DDBJ databases">
        <title>Draft Genome sequencing of Naganishia species isolated from polar environments using Oxford Nanopore Technology.</title>
        <authorList>
            <person name="Leo P."/>
            <person name="Venkateswaran K."/>
        </authorList>
    </citation>
    <scope>NUCLEOTIDE SEQUENCE</scope>
    <source>
        <strain evidence="1">MNA-CCFEE 5261</strain>
    </source>
</reference>
<keyword evidence="2" id="KW-1185">Reference proteome</keyword>
<dbReference type="EMBL" id="JASBWR010000022">
    <property type="protein sequence ID" value="KAJ9108139.1"/>
    <property type="molecule type" value="Genomic_DNA"/>
</dbReference>
<name>A0ACC2WA85_9TREE</name>
<organism evidence="1 2">
    <name type="scientific">Naganishia cerealis</name>
    <dbReference type="NCBI Taxonomy" id="610337"/>
    <lineage>
        <taxon>Eukaryota</taxon>
        <taxon>Fungi</taxon>
        <taxon>Dikarya</taxon>
        <taxon>Basidiomycota</taxon>
        <taxon>Agaricomycotina</taxon>
        <taxon>Tremellomycetes</taxon>
        <taxon>Filobasidiales</taxon>
        <taxon>Filobasidiaceae</taxon>
        <taxon>Naganishia</taxon>
    </lineage>
</organism>
<comment type="caution">
    <text evidence="1">The sequence shown here is derived from an EMBL/GenBank/DDBJ whole genome shotgun (WGS) entry which is preliminary data.</text>
</comment>